<comment type="caution">
    <text evidence="6">The sequence shown here is derived from an EMBL/GenBank/DDBJ whole genome shotgun (WGS) entry which is preliminary data.</text>
</comment>
<protein>
    <submittedName>
        <fullName evidence="6">Dipeptide ABC transporter ATP-binding protein</fullName>
    </submittedName>
</protein>
<dbReference type="Pfam" id="PF00005">
    <property type="entry name" value="ABC_tran"/>
    <property type="match status" value="2"/>
</dbReference>
<feature type="domain" description="ABC transporter" evidence="5">
    <location>
        <begin position="281"/>
        <end position="520"/>
    </location>
</feature>
<dbReference type="InterPro" id="IPR003593">
    <property type="entry name" value="AAA+_ATPase"/>
</dbReference>
<proteinExistence type="inferred from homology"/>
<dbReference type="InterPro" id="IPR050319">
    <property type="entry name" value="ABC_transp_ATP-bind"/>
</dbReference>
<dbReference type="Pfam" id="PF08352">
    <property type="entry name" value="oligo_HPY"/>
    <property type="match status" value="1"/>
</dbReference>
<feature type="domain" description="ABC transporter" evidence="5">
    <location>
        <begin position="6"/>
        <end position="253"/>
    </location>
</feature>
<accession>A0ABT0PEN1</accession>
<evidence type="ECO:0000256" key="4">
    <source>
        <dbReference type="ARBA" id="ARBA00022840"/>
    </source>
</evidence>
<dbReference type="PROSITE" id="PS50893">
    <property type="entry name" value="ABC_TRANSPORTER_2"/>
    <property type="match status" value="2"/>
</dbReference>
<dbReference type="Gene3D" id="3.40.50.300">
    <property type="entry name" value="P-loop containing nucleotide triphosphate hydrolases"/>
    <property type="match status" value="2"/>
</dbReference>
<dbReference type="PANTHER" id="PTHR43776:SF7">
    <property type="entry name" value="D,D-DIPEPTIDE TRANSPORT ATP-BINDING PROTEIN DDPF-RELATED"/>
    <property type="match status" value="1"/>
</dbReference>
<evidence type="ECO:0000256" key="3">
    <source>
        <dbReference type="ARBA" id="ARBA00022741"/>
    </source>
</evidence>
<organism evidence="6 7">
    <name type="scientific">Parendozoicomonas callyspongiae</name>
    <dbReference type="NCBI Taxonomy" id="2942213"/>
    <lineage>
        <taxon>Bacteria</taxon>
        <taxon>Pseudomonadati</taxon>
        <taxon>Pseudomonadota</taxon>
        <taxon>Gammaproteobacteria</taxon>
        <taxon>Oceanospirillales</taxon>
        <taxon>Endozoicomonadaceae</taxon>
        <taxon>Parendozoicomonas</taxon>
    </lineage>
</organism>
<dbReference type="PANTHER" id="PTHR43776">
    <property type="entry name" value="TRANSPORT ATP-BINDING PROTEIN"/>
    <property type="match status" value="1"/>
</dbReference>
<sequence length="526" mass="59105">MAEPLLEVNELCITHKASDKTLVSDVSFKIESGETLALVGESGAGKSLTAHSIARLTPDSMEISGLIHFRGKDLIRQNDGYLQNLRGNRIGMIFQEPMTSLNPLQTVGRQVQENILQHQPVSPQEAEQQSLQLFCDVELPNPEVIHKRYPHELSGGQRQRAMIAMAIANSPDLLIADEPTTALDVTVQKQILALLGKLQKHYNMAILFITHDLGLVRHFADRMCVMADGKLVEKGETDNIFANPRHSVTRDIIDSEPTGQPYPVVSDAKNALVTQELRAWYRQRKSWFSKTNNDPVFDKVSLSLKQGETLGLVGESGSGKTSVALALLRLITSDGEIFFFEQAVQSLCEKTFRPLRKDIQMVFQDPFGSLNPRMSIREILGEGLIIHSRLNPLEREQKMRLVLDEVDLPYSSLDLYPHEFSGGQRQRIALARAVILEPRLIILDEPTSSLDRGLQLQLIHLLRKIQKQHNTSYIFISHDLSVVRAMSHRIAVMKSGKLIECGPSEQVFNYPNHQYTKTLIEAAFLN</sequence>
<comment type="similarity">
    <text evidence="1">Belongs to the ABC transporter superfamily.</text>
</comment>
<dbReference type="InterPro" id="IPR017871">
    <property type="entry name" value="ABC_transporter-like_CS"/>
</dbReference>
<dbReference type="NCBIfam" id="NF007739">
    <property type="entry name" value="PRK10419.1"/>
    <property type="match status" value="2"/>
</dbReference>
<dbReference type="PROSITE" id="PS00211">
    <property type="entry name" value="ABC_TRANSPORTER_1"/>
    <property type="match status" value="2"/>
</dbReference>
<dbReference type="InterPro" id="IPR027417">
    <property type="entry name" value="P-loop_NTPase"/>
</dbReference>
<evidence type="ECO:0000313" key="6">
    <source>
        <dbReference type="EMBL" id="MCL6269832.1"/>
    </source>
</evidence>
<dbReference type="InterPro" id="IPR013563">
    <property type="entry name" value="Oligopep_ABC_C"/>
</dbReference>
<dbReference type="Proteomes" id="UP001203338">
    <property type="component" value="Unassembled WGS sequence"/>
</dbReference>
<dbReference type="CDD" id="cd03257">
    <property type="entry name" value="ABC_NikE_OppD_transporters"/>
    <property type="match status" value="2"/>
</dbReference>
<evidence type="ECO:0000256" key="2">
    <source>
        <dbReference type="ARBA" id="ARBA00022448"/>
    </source>
</evidence>
<evidence type="ECO:0000313" key="7">
    <source>
        <dbReference type="Proteomes" id="UP001203338"/>
    </source>
</evidence>
<dbReference type="SUPFAM" id="SSF52540">
    <property type="entry name" value="P-loop containing nucleoside triphosphate hydrolases"/>
    <property type="match status" value="2"/>
</dbReference>
<name>A0ABT0PEN1_9GAMM</name>
<evidence type="ECO:0000256" key="1">
    <source>
        <dbReference type="ARBA" id="ARBA00005417"/>
    </source>
</evidence>
<dbReference type="EMBL" id="JAMFLX010000008">
    <property type="protein sequence ID" value="MCL6269832.1"/>
    <property type="molecule type" value="Genomic_DNA"/>
</dbReference>
<reference evidence="6 7" key="1">
    <citation type="submission" date="2022-05" db="EMBL/GenBank/DDBJ databases">
        <authorList>
            <person name="Park J.-S."/>
        </authorList>
    </citation>
    <scope>NUCLEOTIDE SEQUENCE [LARGE SCALE GENOMIC DNA]</scope>
    <source>
        <strain evidence="6 7">2012CJ34-2</strain>
    </source>
</reference>
<evidence type="ECO:0000259" key="5">
    <source>
        <dbReference type="PROSITE" id="PS50893"/>
    </source>
</evidence>
<keyword evidence="7" id="KW-1185">Reference proteome</keyword>
<dbReference type="RefSeq" id="WP_249698930.1">
    <property type="nucleotide sequence ID" value="NZ_JAMFLX010000008.1"/>
</dbReference>
<dbReference type="InterPro" id="IPR003439">
    <property type="entry name" value="ABC_transporter-like_ATP-bd"/>
</dbReference>
<gene>
    <name evidence="6" type="ORF">M3P05_07745</name>
</gene>
<dbReference type="GO" id="GO:0005524">
    <property type="term" value="F:ATP binding"/>
    <property type="evidence" value="ECO:0007669"/>
    <property type="project" value="UniProtKB-KW"/>
</dbReference>
<keyword evidence="3" id="KW-0547">Nucleotide-binding</keyword>
<dbReference type="SMART" id="SM00382">
    <property type="entry name" value="AAA"/>
    <property type="match status" value="2"/>
</dbReference>
<dbReference type="NCBIfam" id="NF008453">
    <property type="entry name" value="PRK11308.1"/>
    <property type="match status" value="2"/>
</dbReference>
<keyword evidence="2" id="KW-0813">Transport</keyword>
<keyword evidence="4 6" id="KW-0067">ATP-binding</keyword>